<name>A0A8T0FT80_ARGBR</name>
<keyword evidence="1" id="KW-0732">Signal</keyword>
<dbReference type="EMBL" id="JABXBU010000002">
    <property type="protein sequence ID" value="KAF8793976.1"/>
    <property type="molecule type" value="Genomic_DNA"/>
</dbReference>
<protein>
    <submittedName>
        <fullName evidence="2">Uncharacterized protein</fullName>
    </submittedName>
</protein>
<evidence type="ECO:0000313" key="3">
    <source>
        <dbReference type="Proteomes" id="UP000807504"/>
    </source>
</evidence>
<organism evidence="2 3">
    <name type="scientific">Argiope bruennichi</name>
    <name type="common">Wasp spider</name>
    <name type="synonym">Aranea bruennichi</name>
    <dbReference type="NCBI Taxonomy" id="94029"/>
    <lineage>
        <taxon>Eukaryota</taxon>
        <taxon>Metazoa</taxon>
        <taxon>Ecdysozoa</taxon>
        <taxon>Arthropoda</taxon>
        <taxon>Chelicerata</taxon>
        <taxon>Arachnida</taxon>
        <taxon>Araneae</taxon>
        <taxon>Araneomorphae</taxon>
        <taxon>Entelegynae</taxon>
        <taxon>Araneoidea</taxon>
        <taxon>Araneidae</taxon>
        <taxon>Argiope</taxon>
    </lineage>
</organism>
<keyword evidence="3" id="KW-1185">Reference proteome</keyword>
<gene>
    <name evidence="2" type="ORF">HNY73_002002</name>
</gene>
<comment type="caution">
    <text evidence="2">The sequence shown here is derived from an EMBL/GenBank/DDBJ whole genome shotgun (WGS) entry which is preliminary data.</text>
</comment>
<accession>A0A8T0FT80</accession>
<proteinExistence type="predicted"/>
<feature type="signal peptide" evidence="1">
    <location>
        <begin position="1"/>
        <end position="25"/>
    </location>
</feature>
<reference evidence="2" key="1">
    <citation type="journal article" date="2020" name="bioRxiv">
        <title>Chromosome-level reference genome of the European wasp spider Argiope bruennichi: a resource for studies on range expansion and evolutionary adaptation.</title>
        <authorList>
            <person name="Sheffer M.M."/>
            <person name="Hoppe A."/>
            <person name="Krehenwinkel H."/>
            <person name="Uhl G."/>
            <person name="Kuss A.W."/>
            <person name="Jensen L."/>
            <person name="Jensen C."/>
            <person name="Gillespie R.G."/>
            <person name="Hoff K.J."/>
            <person name="Prost S."/>
        </authorList>
    </citation>
    <scope>NUCLEOTIDE SEQUENCE</scope>
</reference>
<feature type="chain" id="PRO_5035873128" evidence="1">
    <location>
        <begin position="26"/>
        <end position="101"/>
    </location>
</feature>
<evidence type="ECO:0000313" key="2">
    <source>
        <dbReference type="EMBL" id="KAF8793976.1"/>
    </source>
</evidence>
<reference evidence="2" key="2">
    <citation type="submission" date="2020-06" db="EMBL/GenBank/DDBJ databases">
        <authorList>
            <person name="Sheffer M."/>
        </authorList>
    </citation>
    <scope>NUCLEOTIDE SEQUENCE</scope>
</reference>
<dbReference type="Proteomes" id="UP000807504">
    <property type="component" value="Unassembled WGS sequence"/>
</dbReference>
<evidence type="ECO:0000256" key="1">
    <source>
        <dbReference type="SAM" id="SignalP"/>
    </source>
</evidence>
<dbReference type="AlphaFoldDB" id="A0A8T0FT80"/>
<sequence>MARVKTSTLFFALYVILLSFHYVKSSRFEGIKNDLKESRKLKEDAVDALDAVFSDSHAEYNKNLNNIKDIAKSGDSSVAKYAKKLERKLEDAARDGFSSSV</sequence>